<dbReference type="InterPro" id="IPR005151">
    <property type="entry name" value="Tail-specific_protease"/>
</dbReference>
<dbReference type="GO" id="GO:0005737">
    <property type="term" value="C:cytoplasm"/>
    <property type="evidence" value="ECO:0007669"/>
    <property type="project" value="UniProtKB-SubCell"/>
</dbReference>
<dbReference type="InterPro" id="IPR029414">
    <property type="entry name" value="Tricorn_PDZ"/>
</dbReference>
<evidence type="ECO:0000259" key="11">
    <source>
        <dbReference type="PROSITE" id="PS50106"/>
    </source>
</evidence>
<dbReference type="SMART" id="SM00245">
    <property type="entry name" value="TSPc"/>
    <property type="match status" value="1"/>
</dbReference>
<dbReference type="GO" id="GO:0008236">
    <property type="term" value="F:serine-type peptidase activity"/>
    <property type="evidence" value="ECO:0007669"/>
    <property type="project" value="UniProtKB-UniRule"/>
</dbReference>
<dbReference type="AlphaFoldDB" id="A0A7U3UQ62"/>
<feature type="region of interest" description="Disordered" evidence="10">
    <location>
        <begin position="1"/>
        <end position="28"/>
    </location>
</feature>
<feature type="active site" description="Charge relay system" evidence="8">
    <location>
        <position position="802"/>
    </location>
</feature>
<dbReference type="InterPro" id="IPR015943">
    <property type="entry name" value="WD40/YVTN_repeat-like_dom_sf"/>
</dbReference>
<dbReference type="SUPFAM" id="SSF82171">
    <property type="entry name" value="DPP6 N-terminal domain-like"/>
    <property type="match status" value="1"/>
</dbReference>
<dbReference type="SUPFAM" id="SSF69304">
    <property type="entry name" value="Tricorn protease N-terminal domain"/>
    <property type="match status" value="1"/>
</dbReference>
<dbReference type="GO" id="GO:0006508">
    <property type="term" value="P:proteolysis"/>
    <property type="evidence" value="ECO:0007669"/>
    <property type="project" value="UniProtKB-UniRule"/>
</dbReference>
<protein>
    <recommendedName>
        <fullName evidence="7">Tricorn protease homolog</fullName>
        <ecNumber evidence="7">3.4.21.-</ecNumber>
    </recommendedName>
</protein>
<keyword evidence="5 7" id="KW-0378">Hydrolase</keyword>
<accession>A0A7U3UQ62</accession>
<feature type="region of interest" description="Disordered" evidence="10">
    <location>
        <begin position="433"/>
        <end position="462"/>
    </location>
</feature>
<feature type="domain" description="PDZ" evidence="11">
    <location>
        <begin position="814"/>
        <end position="871"/>
    </location>
</feature>
<evidence type="ECO:0000256" key="10">
    <source>
        <dbReference type="SAM" id="MobiDB-lite"/>
    </source>
</evidence>
<dbReference type="InterPro" id="IPR028204">
    <property type="entry name" value="Tricorn_C1"/>
</dbReference>
<dbReference type="Proteomes" id="UP000595703">
    <property type="component" value="Chromosome"/>
</dbReference>
<dbReference type="InterPro" id="IPR001478">
    <property type="entry name" value="PDZ"/>
</dbReference>
<comment type="subcellular location">
    <subcellularLocation>
        <location evidence="1 7">Cytoplasm</location>
    </subcellularLocation>
</comment>
<dbReference type="Pfam" id="PF14684">
    <property type="entry name" value="Tricorn_C1"/>
    <property type="match status" value="1"/>
</dbReference>
<evidence type="ECO:0000313" key="13">
    <source>
        <dbReference type="Proteomes" id="UP000595703"/>
    </source>
</evidence>
<dbReference type="Gene3D" id="2.30.42.10">
    <property type="match status" value="1"/>
</dbReference>
<keyword evidence="4 7" id="KW-0645">Protease</keyword>
<dbReference type="RefSeq" id="WP_202233079.1">
    <property type="nucleotide sequence ID" value="NZ_AP018365.1"/>
</dbReference>
<feature type="compositionally biased region" description="Low complexity" evidence="10">
    <location>
        <begin position="579"/>
        <end position="594"/>
    </location>
</feature>
<keyword evidence="3 7" id="KW-0963">Cytoplasm</keyword>
<feature type="active site" description="Charge relay system" evidence="8">
    <location>
        <position position="1082"/>
    </location>
</feature>
<evidence type="ECO:0000256" key="9">
    <source>
        <dbReference type="PIRSR" id="PIRSR036421-3"/>
    </source>
</evidence>
<dbReference type="Gene3D" id="3.90.226.10">
    <property type="entry name" value="2-enoyl-CoA Hydratase, Chain A, domain 1"/>
    <property type="match status" value="1"/>
</dbReference>
<reference evidence="12 13" key="2">
    <citation type="journal article" date="2011" name="J. Antibiot.">
        <title>Furaquinocins I and J: novel polyketide isoprenoid hybrid compounds from Streptomyces reveromyceticus SN-593.</title>
        <authorList>
            <person name="Panthee S."/>
            <person name="Takahashi S."/>
            <person name="Takagi H."/>
            <person name="Nogawa T."/>
            <person name="Oowada E."/>
            <person name="Uramoto M."/>
            <person name="Osada H."/>
        </authorList>
    </citation>
    <scope>NUCLEOTIDE SEQUENCE [LARGE SCALE GENOMIC DNA]</scope>
    <source>
        <strain evidence="12 13">SN-593</strain>
    </source>
</reference>
<dbReference type="KEGG" id="arev:RVR_2091"/>
<evidence type="ECO:0000313" key="12">
    <source>
        <dbReference type="EMBL" id="BBA96678.1"/>
    </source>
</evidence>
<dbReference type="InterPro" id="IPR012393">
    <property type="entry name" value="Tricorn_protease"/>
</dbReference>
<reference evidence="12 13" key="1">
    <citation type="journal article" date="2010" name="J. Bacteriol.">
        <title>Biochemical characterization of a novel indole prenyltransferase from Streptomyces sp. SN-593.</title>
        <authorList>
            <person name="Takahashi S."/>
            <person name="Takagi H."/>
            <person name="Toyoda A."/>
            <person name="Uramoto M."/>
            <person name="Nogawa T."/>
            <person name="Ueki M."/>
            <person name="Sakaki Y."/>
            <person name="Osada H."/>
        </authorList>
    </citation>
    <scope>NUCLEOTIDE SEQUENCE [LARGE SCALE GENOMIC DNA]</scope>
    <source>
        <strain evidence="12 13">SN-593</strain>
    </source>
</reference>
<evidence type="ECO:0000256" key="2">
    <source>
        <dbReference type="ARBA" id="ARBA00008524"/>
    </source>
</evidence>
<gene>
    <name evidence="12" type="ORF">RVR_2091</name>
</gene>
<dbReference type="PANTHER" id="PTHR43253">
    <property type="entry name" value="TRICORN PROTEASE HOMOLOG 2-RELATED"/>
    <property type="match status" value="1"/>
</dbReference>
<proteinExistence type="inferred from homology"/>
<dbReference type="EC" id="3.4.21.-" evidence="7"/>
<dbReference type="PROSITE" id="PS50106">
    <property type="entry name" value="PDZ"/>
    <property type="match status" value="1"/>
</dbReference>
<dbReference type="Pfam" id="PF03572">
    <property type="entry name" value="Peptidase_S41"/>
    <property type="match status" value="1"/>
</dbReference>
<evidence type="ECO:0000256" key="8">
    <source>
        <dbReference type="PIRSR" id="PIRSR036421-1"/>
    </source>
</evidence>
<dbReference type="Pfam" id="PF14685">
    <property type="entry name" value="PDZ_Tricorn"/>
    <property type="match status" value="1"/>
</dbReference>
<comment type="function">
    <text evidence="7">Degrades oligopeptides.</text>
</comment>
<feature type="site" description="Transition state stabilizer; via amide nitrogen" evidence="9">
    <location>
        <position position="1025"/>
    </location>
</feature>
<evidence type="ECO:0000256" key="6">
    <source>
        <dbReference type="ARBA" id="ARBA00022825"/>
    </source>
</evidence>
<evidence type="ECO:0000256" key="4">
    <source>
        <dbReference type="ARBA" id="ARBA00022670"/>
    </source>
</evidence>
<dbReference type="CDD" id="cd07562">
    <property type="entry name" value="Peptidase_S41_TRI"/>
    <property type="match status" value="1"/>
</dbReference>
<dbReference type="InterPro" id="IPR036034">
    <property type="entry name" value="PDZ_sf"/>
</dbReference>
<organism evidence="12 13">
    <name type="scientific">Actinacidiphila reveromycinica</name>
    <dbReference type="NCBI Taxonomy" id="659352"/>
    <lineage>
        <taxon>Bacteria</taxon>
        <taxon>Bacillati</taxon>
        <taxon>Actinomycetota</taxon>
        <taxon>Actinomycetes</taxon>
        <taxon>Kitasatosporales</taxon>
        <taxon>Streptomycetaceae</taxon>
        <taxon>Actinacidiphila</taxon>
    </lineage>
</organism>
<dbReference type="Gene3D" id="2.120.10.60">
    <property type="entry name" value="Tricorn protease N-terminal domain"/>
    <property type="match status" value="1"/>
</dbReference>
<feature type="compositionally biased region" description="Polar residues" evidence="10">
    <location>
        <begin position="448"/>
        <end position="459"/>
    </location>
</feature>
<feature type="region of interest" description="Disordered" evidence="10">
    <location>
        <begin position="1118"/>
        <end position="1138"/>
    </location>
</feature>
<reference evidence="12 13" key="4">
    <citation type="journal article" date="2020" name="Sci. Rep.">
        <title>beta-carboline chemical signals induce reveromycin production through a LuxR family regulator in Streptomyces sp. SN-593.</title>
        <authorList>
            <person name="Panthee S."/>
            <person name="Kito N."/>
            <person name="Hayashi T."/>
            <person name="Shimizu T."/>
            <person name="Ishikawa J."/>
            <person name="Hamamoto H."/>
            <person name="Osada H."/>
            <person name="Takahashi S."/>
        </authorList>
    </citation>
    <scope>NUCLEOTIDE SEQUENCE [LARGE SCALE GENOMIC DNA]</scope>
    <source>
        <strain evidence="12 13">SN-593</strain>
    </source>
</reference>
<feature type="compositionally biased region" description="Pro residues" evidence="10">
    <location>
        <begin position="1"/>
        <end position="15"/>
    </location>
</feature>
<feature type="active site" description="Nucleophile" evidence="8">
    <location>
        <position position="1024"/>
    </location>
</feature>
<dbReference type="EMBL" id="AP018365">
    <property type="protein sequence ID" value="BBA96678.1"/>
    <property type="molecule type" value="Genomic_DNA"/>
</dbReference>
<reference evidence="12 13" key="3">
    <citation type="journal article" date="2011" name="Nat. Chem. Biol.">
        <title>Reveromycin A biosynthesis uses RevG and RevJ for stereospecific spiroacetal formation.</title>
        <authorList>
            <person name="Takahashi S."/>
            <person name="Toyoda A."/>
            <person name="Sekiyama Y."/>
            <person name="Takagi H."/>
            <person name="Nogawa T."/>
            <person name="Uramoto M."/>
            <person name="Suzuki R."/>
            <person name="Koshino H."/>
            <person name="Kumano T."/>
            <person name="Panthee S."/>
            <person name="Dairi T."/>
            <person name="Ishikawa J."/>
            <person name="Ikeda H."/>
            <person name="Sakaki Y."/>
            <person name="Osada H."/>
        </authorList>
    </citation>
    <scope>NUCLEOTIDE SEQUENCE [LARGE SCALE GENOMIC DNA]</scope>
    <source>
        <strain evidence="12 13">SN-593</strain>
    </source>
</reference>
<dbReference type="SUPFAM" id="SSF50156">
    <property type="entry name" value="PDZ domain-like"/>
    <property type="match status" value="1"/>
</dbReference>
<dbReference type="PANTHER" id="PTHR43253:SF1">
    <property type="entry name" value="TRICORN PROTEASE HOMOLOG 2-RELATED"/>
    <property type="match status" value="1"/>
</dbReference>
<dbReference type="Pfam" id="PF26550">
    <property type="entry name" value="Tricorn_2nd"/>
    <property type="match status" value="2"/>
</dbReference>
<evidence type="ECO:0000256" key="5">
    <source>
        <dbReference type="ARBA" id="ARBA00022801"/>
    </source>
</evidence>
<keyword evidence="6 7" id="KW-0720">Serine protease</keyword>
<keyword evidence="13" id="KW-1185">Reference proteome</keyword>
<sequence>MTPPPPTPPPAPGRGPVPAGGGGPDGGYLRQPSLAAGLLAFVCEDDLWLAPLDRPVATRVTAGAGESCHPRLSPDGRLLAYTGTQDGPAEVYVQPVPGGPARRLTFQAADRCTVLGWHPRTREVLYASTAGQPRGFGQRLFAVDPAGGLPRLLPYGPATAVDVAGDGRMVLGRNTTDPARWKRYRGGTAGELWVGDEQQGTVFRRLLDLPGTLAFPCWAAGRVWFVSDHEGTGNVYSCRPDGTGLTRHTDHRDHYVRALSGDGSRLVYQCGARLHLLDPAQGRARPLEVAAPLTRSQWERRFVDAEQYLDGQGLSGDGSRLAITSRGRLFTLDPWQGPVRAHGDPCGTRYRLPVWLADGTRLVAAAADGRPAEHLALVDTERPVPPAELPLPDLGRVGELAASPAGDWIALATNRHELHVLCLPPASDASFPDVPASDVPASDVPASGGTSDASGTPGTSPLRHLRLDHSPHGPITGLAWSPDGRRLAYAWPCGPHRSEIRLADVADGVTRAVTEPVLGDRAPSFDPDGRYLYFIGQRDLTTVQDRIGLDFGLPHGGHPYAVPLLPATALPWTPAYRTPAPTADPTADPVEPATEAAGDDPPPTGIDLDGIAHRAAALPVPPGDYRQVLGTHGGVLLLSAPPELVGDPSGTVEEDAEEPAGVVDHYQLDDGTLTRYVEGVDAVHLDAAARTLLAEAGARLRVLPAHPREGEEPRDAGGEVGRASGWADLGRVRVPVHPRGEWRQMFREAWRLQREHFWDPDMAGLDWEAVHRRYLPLLDLVGSRAELSDLVWEMQGELGASHAYELGGDHRRPERHAQGFLGADLAPGPGGVRVARIPAGDPWHPRASSPLLDPGTGIRPGDLITAVDGVPTGPAGPDELLVGRAGQAVELTVRAAADPDAPPRRAAVRTLADESVLRYRAWVRDNRAYVHAGTAGRVGYLHVPDMLAGGWAEFLRGFLAEHDREALVVDVRFNGGGFVSPLVLERLARRRQGYEFGRWNGALPYPAEAPRGPMVALVNEHTGSDGDIFAHVFRQMGLGPLVGTRTWGGVIATEPRFPLADGTITTQPEYVYRFDRVGGSLENSGVRPDVPVAIAPHDHALGLDTQLARAVEVALDELAARPPHTPLPTQPPGERRRV</sequence>
<dbReference type="SUPFAM" id="SSF52096">
    <property type="entry name" value="ClpP/crotonase"/>
    <property type="match status" value="1"/>
</dbReference>
<feature type="region of interest" description="Disordered" evidence="10">
    <location>
        <begin position="579"/>
        <end position="601"/>
    </location>
</feature>
<dbReference type="PIRSF" id="PIRSF036421">
    <property type="entry name" value="Tricorn_protease"/>
    <property type="match status" value="1"/>
</dbReference>
<evidence type="ECO:0000256" key="7">
    <source>
        <dbReference type="PIRNR" id="PIRNR036421"/>
    </source>
</evidence>
<evidence type="ECO:0000256" key="3">
    <source>
        <dbReference type="ARBA" id="ARBA00022490"/>
    </source>
</evidence>
<dbReference type="Gene3D" id="3.30.750.44">
    <property type="match status" value="1"/>
</dbReference>
<dbReference type="Gene3D" id="2.130.10.10">
    <property type="entry name" value="YVTN repeat-like/Quinoprotein amine dehydrogenase"/>
    <property type="match status" value="2"/>
</dbReference>
<dbReference type="InterPro" id="IPR029045">
    <property type="entry name" value="ClpP/crotonase-like_dom_sf"/>
</dbReference>
<evidence type="ECO:0000256" key="1">
    <source>
        <dbReference type="ARBA" id="ARBA00004496"/>
    </source>
</evidence>
<dbReference type="Pfam" id="PF26549">
    <property type="entry name" value="Tricorn_N"/>
    <property type="match status" value="1"/>
</dbReference>
<name>A0A7U3UQ62_9ACTN</name>
<comment type="similarity">
    <text evidence="2 7">Belongs to the peptidase S41B family.</text>
</comment>